<dbReference type="GeneID" id="6004621"/>
<comment type="similarity">
    <text evidence="1 4 5">Belongs to the cullin family.</text>
</comment>
<dbReference type="HOGENOM" id="CLU_004747_7_2_1"/>
<dbReference type="Gene3D" id="1.20.1310.10">
    <property type="entry name" value="Cullin Repeats"/>
    <property type="match status" value="4"/>
</dbReference>
<dbReference type="Pfam" id="PF10557">
    <property type="entry name" value="Cullin_Nedd8"/>
    <property type="match status" value="1"/>
</dbReference>
<sequence length="809" mass="92942">MALVASLLELPKTSNGLETFGIGIQDNSNDGSASPRRKIARLDADSDIASRSKTKTTPSGPFVIRIIGEDIASKDQAEIRRGLLGSVNRCVRHILTVGQDATALPMSYEKIYQDCRSIVTVHSAGSELYDYVKLDLEQAMSKLASHLLTFDAQEKVKWLSFFAQNLKWFDGRITLLQSLLTYLDQVYVANHSLTKTTIHDLAYGLFADRIFSNPDIRDRLLSGLSSWLKYERDNVTRAEERPQIAELIKYLINHNQYRTFEEHYLEVTQFYYRRESKAKVESMRDNPKGFFNLIESRIKQEIERSRELLQVGTWSIALETTETALLDGRVDFLSTSLVPLLLGESDIDTLGALYSRLNRVDALKPLAQAFKEYVQGEVKTIVTDTERDSEMVERLLDLNRLAHKAIDQAFVKVSQPSQKPSTSATPVEPEKKPDQEFIYAMEDAFNRGFRFRRNKPAEMIAKYLDKQLRKGQKGMKDAEFQAELSRVLPLYRFTEDKDVFRTFYHRMLSKRLLLGKSASTDIEKWMLKQLKDKYDPEFGTAEDMFKDLNLSRDLVEGFHRKNDNPESLKLNVMVLQQSVWPFSRPQTDVDLPVEMQDQLIKFTEYYKDQHQGRTLHWDPALGTVSLRASFKAGVKELSVSLYQAIILLLFNDQDDIPFKDIAEQTRIEDAELRRTLQSLACGKKRVLRKVPPGRDVEDGDVFKFNADFTDPHHRVHINTIQAKVSAEESKRTNISIESDRIHTIDAAIVRIMKAKKELNYEQLKVATIDAVKNHFVPSVDLIKKSIDSLVDRDYLTRNEEDMSKFVYVA</sequence>
<evidence type="ECO:0000256" key="4">
    <source>
        <dbReference type="PROSITE-ProRule" id="PRU00330"/>
    </source>
</evidence>
<dbReference type="SMART" id="SM00884">
    <property type="entry name" value="Cullin_Nedd8"/>
    <property type="match status" value="1"/>
</dbReference>
<keyword evidence="3" id="KW-0832">Ubl conjugation</keyword>
<dbReference type="GO" id="GO:0031625">
    <property type="term" value="F:ubiquitin protein ligase binding"/>
    <property type="evidence" value="ECO:0007669"/>
    <property type="project" value="InterPro"/>
</dbReference>
<reference evidence="8 9" key="1">
    <citation type="journal article" date="2010" name="Proc. Natl. Acad. Sci. U.S.A.">
        <title>Insights into evolution of multicellular fungi from the assembled chromosomes of the mushroom Coprinopsis cinerea (Coprinus cinereus).</title>
        <authorList>
            <person name="Stajich J.E."/>
            <person name="Wilke S.K."/>
            <person name="Ahren D."/>
            <person name="Au C.H."/>
            <person name="Birren B.W."/>
            <person name="Borodovsky M."/>
            <person name="Burns C."/>
            <person name="Canback B."/>
            <person name="Casselton L.A."/>
            <person name="Cheng C.K."/>
            <person name="Deng J."/>
            <person name="Dietrich F.S."/>
            <person name="Fargo D.C."/>
            <person name="Farman M.L."/>
            <person name="Gathman A.C."/>
            <person name="Goldberg J."/>
            <person name="Guigo R."/>
            <person name="Hoegger P.J."/>
            <person name="Hooker J.B."/>
            <person name="Huggins A."/>
            <person name="James T.Y."/>
            <person name="Kamada T."/>
            <person name="Kilaru S."/>
            <person name="Kodira C."/>
            <person name="Kues U."/>
            <person name="Kupfer D."/>
            <person name="Kwan H.S."/>
            <person name="Lomsadze A."/>
            <person name="Li W."/>
            <person name="Lilly W.W."/>
            <person name="Ma L.J."/>
            <person name="Mackey A.J."/>
            <person name="Manning G."/>
            <person name="Martin F."/>
            <person name="Muraguchi H."/>
            <person name="Natvig D.O."/>
            <person name="Palmerini H."/>
            <person name="Ramesh M.A."/>
            <person name="Rehmeyer C.J."/>
            <person name="Roe B.A."/>
            <person name="Shenoy N."/>
            <person name="Stanke M."/>
            <person name="Ter-Hovhannisyan V."/>
            <person name="Tunlid A."/>
            <person name="Velagapudi R."/>
            <person name="Vision T.J."/>
            <person name="Zeng Q."/>
            <person name="Zolan M.E."/>
            <person name="Pukkila P.J."/>
        </authorList>
    </citation>
    <scope>NUCLEOTIDE SEQUENCE [LARGE SCALE GENOMIC DNA]</scope>
    <source>
        <strain evidence="9">Okayama-7 / 130 / ATCC MYA-4618 / FGSC 9003</strain>
    </source>
</reference>
<keyword evidence="2" id="KW-1017">Isopeptide bond</keyword>
<dbReference type="InterPro" id="IPR036317">
    <property type="entry name" value="Cullin_homology_sf"/>
</dbReference>
<dbReference type="Pfam" id="PF00888">
    <property type="entry name" value="Cullin"/>
    <property type="match status" value="1"/>
</dbReference>
<dbReference type="AlphaFoldDB" id="A8MZZ1"/>
<evidence type="ECO:0000256" key="5">
    <source>
        <dbReference type="RuleBase" id="RU003829"/>
    </source>
</evidence>
<dbReference type="InterPro" id="IPR036390">
    <property type="entry name" value="WH_DNA-bd_sf"/>
</dbReference>
<feature type="compositionally biased region" description="Polar residues" evidence="6">
    <location>
        <begin position="414"/>
        <end position="425"/>
    </location>
</feature>
<name>A8MZZ1_COPC7</name>
<dbReference type="InterPro" id="IPR016159">
    <property type="entry name" value="Cullin_repeat-like_dom_sf"/>
</dbReference>
<dbReference type="Gene3D" id="3.30.230.130">
    <property type="entry name" value="Cullin, Chain C, Domain 2"/>
    <property type="match status" value="1"/>
</dbReference>
<protein>
    <submittedName>
        <fullName evidence="8">Cullin-4B</fullName>
    </submittedName>
</protein>
<dbReference type="OMA" id="FGMGEDM"/>
<feature type="domain" description="Cullin family profile" evidence="7">
    <location>
        <begin position="455"/>
        <end position="680"/>
    </location>
</feature>
<proteinExistence type="inferred from homology"/>
<dbReference type="SUPFAM" id="SSF74788">
    <property type="entry name" value="Cullin repeat-like"/>
    <property type="match status" value="1"/>
</dbReference>
<dbReference type="Pfam" id="PF26557">
    <property type="entry name" value="Cullin_AB"/>
    <property type="match status" value="1"/>
</dbReference>
<dbReference type="PANTHER" id="PTHR11932">
    <property type="entry name" value="CULLIN"/>
    <property type="match status" value="1"/>
</dbReference>
<dbReference type="InterPro" id="IPR001373">
    <property type="entry name" value="Cullin_N"/>
</dbReference>
<dbReference type="InterPro" id="IPR036388">
    <property type="entry name" value="WH-like_DNA-bd_sf"/>
</dbReference>
<keyword evidence="9" id="KW-1185">Reference proteome</keyword>
<gene>
    <name evidence="8" type="ORF">CC1G_02887</name>
</gene>
<dbReference type="InterPro" id="IPR016158">
    <property type="entry name" value="Cullin_homology"/>
</dbReference>
<evidence type="ECO:0000256" key="1">
    <source>
        <dbReference type="ARBA" id="ARBA00006019"/>
    </source>
</evidence>
<dbReference type="InParanoid" id="A8MZZ1"/>
<dbReference type="SUPFAM" id="SSF46785">
    <property type="entry name" value="Winged helix' DNA-binding domain"/>
    <property type="match status" value="1"/>
</dbReference>
<dbReference type="PROSITE" id="PS50069">
    <property type="entry name" value="CULLIN_2"/>
    <property type="match status" value="1"/>
</dbReference>
<comment type="caution">
    <text evidence="8">The sequence shown here is derived from an EMBL/GenBank/DDBJ whole genome shotgun (WGS) entry which is preliminary data.</text>
</comment>
<dbReference type="GO" id="GO:0006511">
    <property type="term" value="P:ubiquitin-dependent protein catabolic process"/>
    <property type="evidence" value="ECO:0007669"/>
    <property type="project" value="InterPro"/>
</dbReference>
<dbReference type="FunFam" id="1.10.10.10:FF:000014">
    <property type="entry name" value="Cullin 1"/>
    <property type="match status" value="1"/>
</dbReference>
<evidence type="ECO:0000256" key="3">
    <source>
        <dbReference type="ARBA" id="ARBA00022843"/>
    </source>
</evidence>
<dbReference type="STRING" id="240176.A8MZZ1"/>
<feature type="region of interest" description="Disordered" evidence="6">
    <location>
        <begin position="413"/>
        <end position="433"/>
    </location>
</feature>
<organism evidence="8 9">
    <name type="scientific">Coprinopsis cinerea (strain Okayama-7 / 130 / ATCC MYA-4618 / FGSC 9003)</name>
    <name type="common">Inky cap fungus</name>
    <name type="synonym">Hormographiella aspergillata</name>
    <dbReference type="NCBI Taxonomy" id="240176"/>
    <lineage>
        <taxon>Eukaryota</taxon>
        <taxon>Fungi</taxon>
        <taxon>Dikarya</taxon>
        <taxon>Basidiomycota</taxon>
        <taxon>Agaricomycotina</taxon>
        <taxon>Agaricomycetes</taxon>
        <taxon>Agaricomycetidae</taxon>
        <taxon>Agaricales</taxon>
        <taxon>Agaricineae</taxon>
        <taxon>Psathyrellaceae</taxon>
        <taxon>Coprinopsis</taxon>
    </lineage>
</organism>
<dbReference type="eggNOG" id="KOG2167">
    <property type="taxonomic scope" value="Eukaryota"/>
</dbReference>
<evidence type="ECO:0000313" key="8">
    <source>
        <dbReference type="EMBL" id="EAU93657.2"/>
    </source>
</evidence>
<dbReference type="KEGG" id="cci:CC1G_02887"/>
<dbReference type="RefSeq" id="XP_001828306.2">
    <property type="nucleotide sequence ID" value="XM_001828254.2"/>
</dbReference>
<dbReference type="Proteomes" id="UP000001861">
    <property type="component" value="Unassembled WGS sequence"/>
</dbReference>
<evidence type="ECO:0000256" key="6">
    <source>
        <dbReference type="SAM" id="MobiDB-lite"/>
    </source>
</evidence>
<dbReference type="SMART" id="SM00182">
    <property type="entry name" value="CULLIN"/>
    <property type="match status" value="1"/>
</dbReference>
<dbReference type="InterPro" id="IPR045093">
    <property type="entry name" value="Cullin"/>
</dbReference>
<evidence type="ECO:0000256" key="2">
    <source>
        <dbReference type="ARBA" id="ARBA00022499"/>
    </source>
</evidence>
<dbReference type="SUPFAM" id="SSF75632">
    <property type="entry name" value="Cullin homology domain"/>
    <property type="match status" value="1"/>
</dbReference>
<dbReference type="FunFam" id="1.20.1310.10:FF:000055">
    <property type="entry name" value="Cullin family protein"/>
    <property type="match status" value="1"/>
</dbReference>
<dbReference type="OrthoDB" id="27073at2759"/>
<dbReference type="Gene3D" id="1.10.10.10">
    <property type="entry name" value="Winged helix-like DNA-binding domain superfamily/Winged helix DNA-binding domain"/>
    <property type="match status" value="1"/>
</dbReference>
<dbReference type="EMBL" id="AACS02000001">
    <property type="protein sequence ID" value="EAU93657.2"/>
    <property type="molecule type" value="Genomic_DNA"/>
</dbReference>
<evidence type="ECO:0000313" key="9">
    <source>
        <dbReference type="Proteomes" id="UP000001861"/>
    </source>
</evidence>
<evidence type="ECO:0000259" key="7">
    <source>
        <dbReference type="PROSITE" id="PS50069"/>
    </source>
</evidence>
<dbReference type="InterPro" id="IPR019559">
    <property type="entry name" value="Cullin_neddylation_domain"/>
</dbReference>
<dbReference type="VEuPathDB" id="FungiDB:CC1G_02887"/>
<dbReference type="InterPro" id="IPR059120">
    <property type="entry name" value="Cullin-like_AB"/>
</dbReference>
<dbReference type="FunCoup" id="A8MZZ1">
    <property type="interactions" value="571"/>
</dbReference>
<accession>A8MZZ1</accession>